<accession>A0A1Y1Z9X1</accession>
<evidence type="ECO:0000313" key="2">
    <source>
        <dbReference type="Proteomes" id="UP000193498"/>
    </source>
</evidence>
<dbReference type="STRING" id="1314790.A0A1Y1Z9X1"/>
<dbReference type="PANTHER" id="PTHR10857:SF106">
    <property type="entry name" value="C2 DOMAIN-CONTAINING PROTEIN"/>
    <property type="match status" value="1"/>
</dbReference>
<name>A0A1Y1Z9X1_9FUNG</name>
<keyword evidence="2" id="KW-1185">Reference proteome</keyword>
<dbReference type="GO" id="GO:0071277">
    <property type="term" value="P:cellular response to calcium ion"/>
    <property type="evidence" value="ECO:0007669"/>
    <property type="project" value="TreeGrafter"/>
</dbReference>
<dbReference type="PANTHER" id="PTHR10857">
    <property type="entry name" value="COPINE"/>
    <property type="match status" value="1"/>
</dbReference>
<gene>
    <name evidence="1" type="ORF">K493DRAFT_403808</name>
</gene>
<dbReference type="InterPro" id="IPR045052">
    <property type="entry name" value="Copine"/>
</dbReference>
<dbReference type="EMBL" id="MCFE01000011">
    <property type="protein sequence ID" value="ORY07078.1"/>
    <property type="molecule type" value="Genomic_DNA"/>
</dbReference>
<dbReference type="AlphaFoldDB" id="A0A1Y1Z9X1"/>
<dbReference type="OrthoDB" id="5855668at2759"/>
<dbReference type="Proteomes" id="UP000193498">
    <property type="component" value="Unassembled WGS sequence"/>
</dbReference>
<dbReference type="GO" id="GO:0005886">
    <property type="term" value="C:plasma membrane"/>
    <property type="evidence" value="ECO:0007669"/>
    <property type="project" value="TreeGrafter"/>
</dbReference>
<dbReference type="InParanoid" id="A0A1Y1Z9X1"/>
<proteinExistence type="predicted"/>
<organism evidence="1 2">
    <name type="scientific">Basidiobolus meristosporus CBS 931.73</name>
    <dbReference type="NCBI Taxonomy" id="1314790"/>
    <lineage>
        <taxon>Eukaryota</taxon>
        <taxon>Fungi</taxon>
        <taxon>Fungi incertae sedis</taxon>
        <taxon>Zoopagomycota</taxon>
        <taxon>Entomophthoromycotina</taxon>
        <taxon>Basidiobolomycetes</taxon>
        <taxon>Basidiobolales</taxon>
        <taxon>Basidiobolaceae</taxon>
        <taxon>Basidiobolus</taxon>
    </lineage>
</organism>
<evidence type="ECO:0000313" key="1">
    <source>
        <dbReference type="EMBL" id="ORY07078.1"/>
    </source>
</evidence>
<comment type="caution">
    <text evidence="1">The sequence shown here is derived from an EMBL/GenBank/DDBJ whole genome shotgun (WGS) entry which is preliminary data.</text>
</comment>
<protein>
    <submittedName>
        <fullName evidence="1">Uncharacterized protein</fullName>
    </submittedName>
</protein>
<reference evidence="1 2" key="1">
    <citation type="submission" date="2016-07" db="EMBL/GenBank/DDBJ databases">
        <title>Pervasive Adenine N6-methylation of Active Genes in Fungi.</title>
        <authorList>
            <consortium name="DOE Joint Genome Institute"/>
            <person name="Mondo S.J."/>
            <person name="Dannebaum R.O."/>
            <person name="Kuo R.C."/>
            <person name="Labutti K."/>
            <person name="Haridas S."/>
            <person name="Kuo A."/>
            <person name="Salamov A."/>
            <person name="Ahrendt S.R."/>
            <person name="Lipzen A."/>
            <person name="Sullivan W."/>
            <person name="Andreopoulos W.B."/>
            <person name="Clum A."/>
            <person name="Lindquist E."/>
            <person name="Daum C."/>
            <person name="Ramamoorthy G.K."/>
            <person name="Gryganskyi A."/>
            <person name="Culley D."/>
            <person name="Magnuson J.K."/>
            <person name="James T.Y."/>
            <person name="O'Malley M.A."/>
            <person name="Stajich J.E."/>
            <person name="Spatafora J.W."/>
            <person name="Visel A."/>
            <person name="Grigoriev I.V."/>
        </authorList>
    </citation>
    <scope>NUCLEOTIDE SEQUENCE [LARGE SCALE GENOMIC DNA]</scope>
    <source>
        <strain evidence="1 2">CBS 931.73</strain>
    </source>
</reference>
<sequence length="205" mass="23418">MPPRICVQTDMAGYLLRFDVFDIDNDSEDMDDHDYIGHFETSLQDILWSKNRKISGNLISSKRGFSGKIILMVDEIIDIPKRVTSSLYIQLFESLALKLITSFQRTIFFEINRQRKGIKYLVRHIVPISLGTLCNGDFYQDFVIQLFVFSKNGDHSLLGTTKASIIELNNITDITSRFLIVTGECGRSGLEDIGHLFVKECQIIN</sequence>
<dbReference type="GO" id="GO:0005544">
    <property type="term" value="F:calcium-dependent phospholipid binding"/>
    <property type="evidence" value="ECO:0007669"/>
    <property type="project" value="InterPro"/>
</dbReference>